<protein>
    <submittedName>
        <fullName evidence="1">Uncharacterized protein</fullName>
    </submittedName>
</protein>
<evidence type="ECO:0000313" key="1">
    <source>
        <dbReference type="EMBL" id="MED6285065.1"/>
    </source>
</evidence>
<keyword evidence="2" id="KW-1185">Reference proteome</keyword>
<name>A0ABU7ED12_9TELE</name>
<gene>
    <name evidence="1" type="ORF">CHARACLAT_025325</name>
</gene>
<sequence>MFEEDPSLSFFCTQWVHLFNNSLSDLRYCQTKLTMEMSTKEEERPIWATPMCKNQEVKHQKQLVKQATVGAEFCCLS</sequence>
<evidence type="ECO:0000313" key="2">
    <source>
        <dbReference type="Proteomes" id="UP001352852"/>
    </source>
</evidence>
<dbReference type="EMBL" id="JAHUTJ010052088">
    <property type="protein sequence ID" value="MED6285065.1"/>
    <property type="molecule type" value="Genomic_DNA"/>
</dbReference>
<dbReference type="Proteomes" id="UP001352852">
    <property type="component" value="Unassembled WGS sequence"/>
</dbReference>
<reference evidence="1 2" key="1">
    <citation type="submission" date="2021-06" db="EMBL/GenBank/DDBJ databases">
        <authorList>
            <person name="Palmer J.M."/>
        </authorList>
    </citation>
    <scope>NUCLEOTIDE SEQUENCE [LARGE SCALE GENOMIC DNA]</scope>
    <source>
        <strain evidence="1 2">CL_MEX2019</strain>
        <tissue evidence="1">Muscle</tissue>
    </source>
</reference>
<accession>A0ABU7ED12</accession>
<organism evidence="1 2">
    <name type="scientific">Characodon lateralis</name>
    <dbReference type="NCBI Taxonomy" id="208331"/>
    <lineage>
        <taxon>Eukaryota</taxon>
        <taxon>Metazoa</taxon>
        <taxon>Chordata</taxon>
        <taxon>Craniata</taxon>
        <taxon>Vertebrata</taxon>
        <taxon>Euteleostomi</taxon>
        <taxon>Actinopterygii</taxon>
        <taxon>Neopterygii</taxon>
        <taxon>Teleostei</taxon>
        <taxon>Neoteleostei</taxon>
        <taxon>Acanthomorphata</taxon>
        <taxon>Ovalentaria</taxon>
        <taxon>Atherinomorphae</taxon>
        <taxon>Cyprinodontiformes</taxon>
        <taxon>Goodeidae</taxon>
        <taxon>Characodon</taxon>
    </lineage>
</organism>
<comment type="caution">
    <text evidence="1">The sequence shown here is derived from an EMBL/GenBank/DDBJ whole genome shotgun (WGS) entry which is preliminary data.</text>
</comment>
<proteinExistence type="predicted"/>